<feature type="domain" description="CBM1" evidence="6">
    <location>
        <begin position="35"/>
        <end position="71"/>
    </location>
</feature>
<evidence type="ECO:0000256" key="5">
    <source>
        <dbReference type="SAM" id="SignalP"/>
    </source>
</evidence>
<sequence>MQTSSFNVAANVLLLTLIQFWAVVEAQPGMGWEAQCIGQWLQCGGRNYWGPTNCCPGTRCEYVNEYWWQCNPSQAPLAPMATPAPTPVVTTGNTVAPSDLTPDPTAPPSEPLENVPLDSPVPSPAPTHRPHHWGHHHHPSSTSATSTATPTPFPTEAGPPFWEQDCFRVRKNILSLTPDELADFIEALQTLKASGLYDTITAIHGNPTTFNLFHGNDYFLPWHRWYVLQIESAVRDLGGKFSCFAMPYWDWTLDAGRETESPLWGIFGPMGKKNDSFCMKEGPFAEWTNSKGGCLKRIGSDSYRFFSPAEVLDLIMGKKTLVGDFRPAFEAGAHSRPHLFLGGAMNSFASPDDPIFWLHHAFVDKIWAMWQDCHRILDPANILDTDFKPDQVDVELAYAPGITTRSMWSTRELGYTYETDIMSAYTFLNTCHWSTLKPNPILNISLPAPPMPEISPETRQSPPFPEKGVTAPLLHPSTVAALADAQKHQDMRSNTTGQSSHLRGKNYVPYHKKHRIPSTNASIHTKTIDKSGQDMQAILVPTKEWAAAQAKMAPYEPHGKGLIVEENRVFTACMGSDRQDNVEKKRAECLKVVLKRDCEMLGFICDLPDTYRDGMHMEADENVFKKDSMCARSCHG</sequence>
<dbReference type="EMBL" id="AZIL01000517">
    <property type="protein sequence ID" value="EWM27132.1"/>
    <property type="molecule type" value="Genomic_DNA"/>
</dbReference>
<feature type="chain" id="PRO_5004901000" evidence="5">
    <location>
        <begin position="27"/>
        <end position="636"/>
    </location>
</feature>
<dbReference type="InterPro" id="IPR008922">
    <property type="entry name" value="Di-copper_centre_dom_sf"/>
</dbReference>
<dbReference type="SUPFAM" id="SSF48056">
    <property type="entry name" value="Di-copper centre-containing domain"/>
    <property type="match status" value="1"/>
</dbReference>
<dbReference type="PRINTS" id="PR00092">
    <property type="entry name" value="TYROSINASE"/>
</dbReference>
<dbReference type="PROSITE" id="PS00498">
    <property type="entry name" value="TYROSINASE_2"/>
    <property type="match status" value="1"/>
</dbReference>
<dbReference type="GO" id="GO:0016491">
    <property type="term" value="F:oxidoreductase activity"/>
    <property type="evidence" value="ECO:0007669"/>
    <property type="project" value="InterPro"/>
</dbReference>
<dbReference type="PROSITE" id="PS00497">
    <property type="entry name" value="TYROSINASE_1"/>
    <property type="match status" value="1"/>
</dbReference>
<evidence type="ECO:0000256" key="3">
    <source>
        <dbReference type="ARBA" id="ARBA00023008"/>
    </source>
</evidence>
<reference evidence="7 8" key="1">
    <citation type="journal article" date="2014" name="Mol. Plant">
        <title>Chromosome Scale Genome Assembly and Transcriptome Profiling of Nannochloropsis gaditana in Nitrogen Depletion.</title>
        <authorList>
            <person name="Corteggiani Carpinelli E."/>
            <person name="Telatin A."/>
            <person name="Vitulo N."/>
            <person name="Forcato C."/>
            <person name="D'Angelo M."/>
            <person name="Schiavon R."/>
            <person name="Vezzi A."/>
            <person name="Giacometti G.M."/>
            <person name="Morosinotto T."/>
            <person name="Valle G."/>
        </authorList>
    </citation>
    <scope>NUCLEOTIDE SEQUENCE [LARGE SCALE GENOMIC DNA]</scope>
    <source>
        <strain evidence="7 8">B-31</strain>
    </source>
</reference>
<dbReference type="Pfam" id="PF00734">
    <property type="entry name" value="CBM_1"/>
    <property type="match status" value="1"/>
</dbReference>
<evidence type="ECO:0000313" key="8">
    <source>
        <dbReference type="Proteomes" id="UP000019335"/>
    </source>
</evidence>
<dbReference type="PROSITE" id="PS00562">
    <property type="entry name" value="CBM1_1"/>
    <property type="match status" value="1"/>
</dbReference>
<dbReference type="InterPro" id="IPR035971">
    <property type="entry name" value="CBD_sf"/>
</dbReference>
<feature type="compositionally biased region" description="Low complexity" evidence="4">
    <location>
        <begin position="140"/>
        <end position="150"/>
    </location>
</feature>
<gene>
    <name evidence="7" type="ORF">Naga_100010g61</name>
</gene>
<dbReference type="InterPro" id="IPR000254">
    <property type="entry name" value="CBD"/>
</dbReference>
<dbReference type="SMART" id="SM00236">
    <property type="entry name" value="fCBD"/>
    <property type="match status" value="1"/>
</dbReference>
<evidence type="ECO:0000256" key="1">
    <source>
        <dbReference type="ARBA" id="ARBA00022723"/>
    </source>
</evidence>
<keyword evidence="3" id="KW-0186">Copper</keyword>
<dbReference type="SUPFAM" id="SSF57180">
    <property type="entry name" value="Cellulose-binding domain"/>
    <property type="match status" value="1"/>
</dbReference>
<feature type="signal peptide" evidence="5">
    <location>
        <begin position="1"/>
        <end position="26"/>
    </location>
</feature>
<dbReference type="PROSITE" id="PS51164">
    <property type="entry name" value="CBM1_2"/>
    <property type="match status" value="1"/>
</dbReference>
<feature type="region of interest" description="Disordered" evidence="4">
    <location>
        <begin position="90"/>
        <end position="155"/>
    </location>
</feature>
<dbReference type="GO" id="GO:0005975">
    <property type="term" value="P:carbohydrate metabolic process"/>
    <property type="evidence" value="ECO:0007669"/>
    <property type="project" value="InterPro"/>
</dbReference>
<dbReference type="InterPro" id="IPR050316">
    <property type="entry name" value="Tyrosinase/Hemocyanin"/>
</dbReference>
<dbReference type="PANTHER" id="PTHR11474:SF126">
    <property type="entry name" value="TYROSINASE-LIKE PROTEIN TYR-1-RELATED"/>
    <property type="match status" value="1"/>
</dbReference>
<dbReference type="Pfam" id="PF00264">
    <property type="entry name" value="Tyrosinase"/>
    <property type="match status" value="1"/>
</dbReference>
<proteinExistence type="predicted"/>
<keyword evidence="8" id="KW-1185">Reference proteome</keyword>
<dbReference type="PANTHER" id="PTHR11474">
    <property type="entry name" value="TYROSINASE FAMILY MEMBER"/>
    <property type="match status" value="1"/>
</dbReference>
<dbReference type="GO" id="GO:0005576">
    <property type="term" value="C:extracellular region"/>
    <property type="evidence" value="ECO:0007669"/>
    <property type="project" value="InterPro"/>
</dbReference>
<dbReference type="AlphaFoldDB" id="W7TM70"/>
<comment type="caution">
    <text evidence="7">The sequence shown here is derived from an EMBL/GenBank/DDBJ whole genome shotgun (WGS) entry which is preliminary data.</text>
</comment>
<feature type="compositionally biased region" description="Basic residues" evidence="4">
    <location>
        <begin position="128"/>
        <end position="139"/>
    </location>
</feature>
<dbReference type="Gene3D" id="1.10.1280.10">
    <property type="entry name" value="Di-copper center containing domain from catechol oxidase"/>
    <property type="match status" value="1"/>
</dbReference>
<keyword evidence="2 5" id="KW-0732">Signal</keyword>
<dbReference type="Proteomes" id="UP000019335">
    <property type="component" value="Chromosome 7"/>
</dbReference>
<evidence type="ECO:0000259" key="6">
    <source>
        <dbReference type="PROSITE" id="PS51164"/>
    </source>
</evidence>
<dbReference type="GO" id="GO:0030248">
    <property type="term" value="F:cellulose binding"/>
    <property type="evidence" value="ECO:0007669"/>
    <property type="project" value="InterPro"/>
</dbReference>
<keyword evidence="1" id="KW-0479">Metal-binding</keyword>
<evidence type="ECO:0000313" key="7">
    <source>
        <dbReference type="EMBL" id="EWM27132.1"/>
    </source>
</evidence>
<dbReference type="InterPro" id="IPR002227">
    <property type="entry name" value="Tyrosinase_Cu-bd"/>
</dbReference>
<name>W7TM70_9STRA</name>
<evidence type="ECO:0000256" key="2">
    <source>
        <dbReference type="ARBA" id="ARBA00022729"/>
    </source>
</evidence>
<protein>
    <submittedName>
        <fullName evidence="7">Tyrosinase</fullName>
    </submittedName>
</protein>
<organism evidence="7 8">
    <name type="scientific">Nannochloropsis gaditana</name>
    <dbReference type="NCBI Taxonomy" id="72520"/>
    <lineage>
        <taxon>Eukaryota</taxon>
        <taxon>Sar</taxon>
        <taxon>Stramenopiles</taxon>
        <taxon>Ochrophyta</taxon>
        <taxon>Eustigmatophyceae</taxon>
        <taxon>Eustigmatales</taxon>
        <taxon>Monodopsidaceae</taxon>
        <taxon>Nannochloropsis</taxon>
    </lineage>
</organism>
<dbReference type="GO" id="GO:0046872">
    <property type="term" value="F:metal ion binding"/>
    <property type="evidence" value="ECO:0007669"/>
    <property type="project" value="UniProtKB-KW"/>
</dbReference>
<evidence type="ECO:0000256" key="4">
    <source>
        <dbReference type="SAM" id="MobiDB-lite"/>
    </source>
</evidence>
<dbReference type="OrthoDB" id="61409at2759"/>
<accession>W7TM70</accession>